<dbReference type="Gene3D" id="2.120.10.30">
    <property type="entry name" value="TolB, C-terminal domain"/>
    <property type="match status" value="1"/>
</dbReference>
<dbReference type="InterPro" id="IPR011042">
    <property type="entry name" value="6-blade_b-propeller_TolB-like"/>
</dbReference>
<dbReference type="InterPro" id="IPR011659">
    <property type="entry name" value="WD40"/>
</dbReference>
<comment type="caution">
    <text evidence="3">The sequence shown here is derived from an EMBL/GenBank/DDBJ whole genome shotgun (WGS) entry which is preliminary data.</text>
</comment>
<evidence type="ECO:0000313" key="4">
    <source>
        <dbReference type="Proteomes" id="UP000650081"/>
    </source>
</evidence>
<name>A0A923PKS3_9BACT</name>
<dbReference type="SUPFAM" id="SSF82171">
    <property type="entry name" value="DPP6 N-terminal domain-like"/>
    <property type="match status" value="1"/>
</dbReference>
<proteinExistence type="inferred from homology"/>
<dbReference type="SUPFAM" id="SSF82185">
    <property type="entry name" value="Histone H3 K4-specific methyltransferase SET7/9 N-terminal domain"/>
    <property type="match status" value="1"/>
</dbReference>
<dbReference type="Gene3D" id="3.90.930.1">
    <property type="match status" value="1"/>
</dbReference>
<dbReference type="PANTHER" id="PTHR36842">
    <property type="entry name" value="PROTEIN TOLB HOMOLOG"/>
    <property type="match status" value="1"/>
</dbReference>
<accession>A0A923PKS3</accession>
<organism evidence="3 4">
    <name type="scientific">Neolewinella lacunae</name>
    <dbReference type="NCBI Taxonomy" id="1517758"/>
    <lineage>
        <taxon>Bacteria</taxon>
        <taxon>Pseudomonadati</taxon>
        <taxon>Bacteroidota</taxon>
        <taxon>Saprospiria</taxon>
        <taxon>Saprospirales</taxon>
        <taxon>Lewinellaceae</taxon>
        <taxon>Neolewinella</taxon>
    </lineage>
</organism>
<dbReference type="Pfam" id="PF07676">
    <property type="entry name" value="PD40"/>
    <property type="match status" value="4"/>
</dbReference>
<feature type="signal peptide" evidence="2">
    <location>
        <begin position="1"/>
        <end position="22"/>
    </location>
</feature>
<reference evidence="3" key="1">
    <citation type="submission" date="2020-08" db="EMBL/GenBank/DDBJ databases">
        <title>Lewinella bacteria from marine environments.</title>
        <authorList>
            <person name="Zhong Y."/>
        </authorList>
    </citation>
    <scope>NUCLEOTIDE SEQUENCE</scope>
    <source>
        <strain evidence="3">KCTC 42187</strain>
    </source>
</reference>
<keyword evidence="4" id="KW-1185">Reference proteome</keyword>
<evidence type="ECO:0000313" key="3">
    <source>
        <dbReference type="EMBL" id="MBC6995963.1"/>
    </source>
</evidence>
<evidence type="ECO:0000256" key="2">
    <source>
        <dbReference type="SAM" id="SignalP"/>
    </source>
</evidence>
<dbReference type="Proteomes" id="UP000650081">
    <property type="component" value="Unassembled WGS sequence"/>
</dbReference>
<protein>
    <submittedName>
        <fullName evidence="3">PD40 domain-containing protein</fullName>
    </submittedName>
</protein>
<keyword evidence="2" id="KW-0732">Signal</keyword>
<gene>
    <name evidence="3" type="ORF">H9S92_17475</name>
</gene>
<dbReference type="AlphaFoldDB" id="A0A923PKS3"/>
<dbReference type="InterPro" id="IPR011652">
    <property type="entry name" value="MORN_2"/>
</dbReference>
<comment type="similarity">
    <text evidence="1">Belongs to the TolB family.</text>
</comment>
<dbReference type="EMBL" id="JACSIT010000142">
    <property type="protein sequence ID" value="MBC6995963.1"/>
    <property type="molecule type" value="Genomic_DNA"/>
</dbReference>
<evidence type="ECO:0000256" key="1">
    <source>
        <dbReference type="ARBA" id="ARBA00009820"/>
    </source>
</evidence>
<dbReference type="Pfam" id="PF07661">
    <property type="entry name" value="MORN_2"/>
    <property type="match status" value="3"/>
</dbReference>
<dbReference type="RefSeq" id="WP_187467989.1">
    <property type="nucleotide sequence ID" value="NZ_JACSIT010000142.1"/>
</dbReference>
<sequence length="447" mass="49471">MSRRFLFYLLFSLSFSAFPLFAQLGPVPTLRSEELNDSVAFTGIVADDFGDGSPAVWKEVTNGQASGRWREWYPNGHLRYRAQWSAGLGNGKWEYFYPNGQLRVELVYENDLPTGLSRTYHPNGALAEEAAYLRGKLHGQLSRYDQNGTPTATEYYQNGERVINEPILFLPGLITTPENNEWKITFTPDGNTLYFCRRAAGTVAQKIYTSTKTNGTWGVPSIAPFSTATDEAPFISADGERFYFASFRPIPGRPTTAKIDMNLWVMQKTPGGWSAPTPLPPSINKIMAATTSWPENYETCPTEDSAGNLYYWSKGSNERGTNIFVAPRLPDGTLAPPTELPAPINSPGYDLGAVVSPDGKYLIFASSDRPDTFGGEDLYYARRTPGGWSAPKSLGPVINSGHYESSPAFSPDGKYLYFSSDRGEGRSADGERIWNIYYLETASIPVD</sequence>
<feature type="chain" id="PRO_5036791629" evidence="2">
    <location>
        <begin position="23"/>
        <end position="447"/>
    </location>
</feature>